<evidence type="ECO:0000313" key="1">
    <source>
        <dbReference type="EMBL" id="POH71547.1"/>
    </source>
</evidence>
<evidence type="ECO:0000313" key="2">
    <source>
        <dbReference type="Proteomes" id="UP000237104"/>
    </source>
</evidence>
<dbReference type="RefSeq" id="WP_103429488.1">
    <property type="nucleotide sequence ID" value="NZ_PPXF01000002.1"/>
</dbReference>
<accession>A0A2S3ZRP5</accession>
<comment type="caution">
    <text evidence="1">The sequence shown here is derived from an EMBL/GenBank/DDBJ whole genome shotgun (WGS) entry which is preliminary data.</text>
</comment>
<proteinExistence type="predicted"/>
<reference evidence="1 2" key="1">
    <citation type="submission" date="2018-01" db="EMBL/GenBank/DDBJ databases">
        <title>Cryobacterium sp. nov., from glaciers in China.</title>
        <authorList>
            <person name="Liu Q."/>
            <person name="Xin Y.-H."/>
        </authorList>
    </citation>
    <scope>NUCLEOTIDE SEQUENCE [LARGE SCALE GENOMIC DNA]</scope>
    <source>
        <strain evidence="1 2">TMB1-8</strain>
    </source>
</reference>
<organism evidence="1 2">
    <name type="scientific">Cryobacterium zongtaii</name>
    <dbReference type="NCBI Taxonomy" id="1259217"/>
    <lineage>
        <taxon>Bacteria</taxon>
        <taxon>Bacillati</taxon>
        <taxon>Actinomycetota</taxon>
        <taxon>Actinomycetes</taxon>
        <taxon>Micrococcales</taxon>
        <taxon>Microbacteriaceae</taxon>
        <taxon>Cryobacterium</taxon>
    </lineage>
</organism>
<dbReference type="Proteomes" id="UP000237104">
    <property type="component" value="Unassembled WGS sequence"/>
</dbReference>
<sequence>MTKNSRINEAQQRFEGWLARVAPWAVPAYVRGSWLLVGGRQRHAARGVQAWEWADGGGYTVWGTHSAVKGERAMRAYCRESIGFSALETEEALPPLVDIRRGTKVWLPRRYREIEGWPSHSEMPRFWWVGRVPVLLVDF</sequence>
<protein>
    <submittedName>
        <fullName evidence="1">Uncharacterized protein</fullName>
    </submittedName>
</protein>
<gene>
    <name evidence="1" type="ORF">C3B59_00025</name>
</gene>
<name>A0A2S3ZRP5_9MICO</name>
<dbReference type="EMBL" id="PPXF01000002">
    <property type="protein sequence ID" value="POH71547.1"/>
    <property type="molecule type" value="Genomic_DNA"/>
</dbReference>
<dbReference type="AlphaFoldDB" id="A0A2S3ZRP5"/>